<feature type="compositionally biased region" description="Basic and acidic residues" evidence="1">
    <location>
        <begin position="27"/>
        <end position="49"/>
    </location>
</feature>
<feature type="region of interest" description="Disordered" evidence="1">
    <location>
        <begin position="22"/>
        <end position="124"/>
    </location>
</feature>
<comment type="caution">
    <text evidence="2">The sequence shown here is derived from an EMBL/GenBank/DDBJ whole genome shotgun (WGS) entry which is preliminary data.</text>
</comment>
<dbReference type="EMBL" id="JAACNO010000693">
    <property type="protein sequence ID" value="KAF4145747.1"/>
    <property type="molecule type" value="Genomic_DNA"/>
</dbReference>
<name>A0A8S9V119_PHYIN</name>
<organism evidence="2 3">
    <name type="scientific">Phytophthora infestans</name>
    <name type="common">Potato late blight agent</name>
    <name type="synonym">Botrytis infestans</name>
    <dbReference type="NCBI Taxonomy" id="4787"/>
    <lineage>
        <taxon>Eukaryota</taxon>
        <taxon>Sar</taxon>
        <taxon>Stramenopiles</taxon>
        <taxon>Oomycota</taxon>
        <taxon>Peronosporomycetes</taxon>
        <taxon>Peronosporales</taxon>
        <taxon>Peronosporaceae</taxon>
        <taxon>Phytophthora</taxon>
    </lineage>
</organism>
<evidence type="ECO:0000313" key="3">
    <source>
        <dbReference type="Proteomes" id="UP000704712"/>
    </source>
</evidence>
<evidence type="ECO:0000313" key="2">
    <source>
        <dbReference type="EMBL" id="KAF4145747.1"/>
    </source>
</evidence>
<dbReference type="Proteomes" id="UP000704712">
    <property type="component" value="Unassembled WGS sequence"/>
</dbReference>
<dbReference type="AlphaFoldDB" id="A0A8S9V119"/>
<protein>
    <submittedName>
        <fullName evidence="2">Uncharacterized protein</fullName>
    </submittedName>
</protein>
<evidence type="ECO:0000256" key="1">
    <source>
        <dbReference type="SAM" id="MobiDB-lite"/>
    </source>
</evidence>
<feature type="compositionally biased region" description="Polar residues" evidence="1">
    <location>
        <begin position="89"/>
        <end position="106"/>
    </location>
</feature>
<sequence length="124" mass="14135">MCDVCCQWIKGYRYQLERHKRSSRCMTEVERTNRRNHMAEQRRQRDAAYRRRRRGSVGGEQKRQESDIQGHILNEGDNAPQVDALDGGTLQTDEASLDNETLNNDDSAVGGDDPDSIISVPDVD</sequence>
<accession>A0A8S9V119</accession>
<gene>
    <name evidence="2" type="ORF">GN958_ATG05064</name>
</gene>
<reference evidence="2" key="1">
    <citation type="submission" date="2020-03" db="EMBL/GenBank/DDBJ databases">
        <title>Hybrid Assembly of Korean Phytophthora infestans isolates.</title>
        <authorList>
            <person name="Prokchorchik M."/>
            <person name="Lee Y."/>
            <person name="Seo J."/>
            <person name="Cho J.-H."/>
            <person name="Park Y.-E."/>
            <person name="Jang D.-C."/>
            <person name="Im J.-S."/>
            <person name="Choi J.-G."/>
            <person name="Park H.-J."/>
            <person name="Lee G.-B."/>
            <person name="Lee Y.-G."/>
            <person name="Hong S.-Y."/>
            <person name="Cho K."/>
            <person name="Sohn K.H."/>
        </authorList>
    </citation>
    <scope>NUCLEOTIDE SEQUENCE</scope>
    <source>
        <strain evidence="2">KR_2_A2</strain>
    </source>
</reference>
<proteinExistence type="predicted"/>